<dbReference type="CDD" id="cd00519">
    <property type="entry name" value="Lipase_3"/>
    <property type="match status" value="1"/>
</dbReference>
<evidence type="ECO:0000256" key="1">
    <source>
        <dbReference type="ARBA" id="ARBA00043996"/>
    </source>
</evidence>
<evidence type="ECO:0000313" key="5">
    <source>
        <dbReference type="EMBL" id="OQE31297.1"/>
    </source>
</evidence>
<gene>
    <name evidence="5" type="ORF">PENSTE_c001G06214</name>
</gene>
<evidence type="ECO:0000313" key="6">
    <source>
        <dbReference type="Proteomes" id="UP000191285"/>
    </source>
</evidence>
<dbReference type="STRING" id="303698.A0A1V6TY73"/>
<comment type="catalytic activity">
    <reaction evidence="2">
        <text>a diacylglycerol + H2O = a monoacylglycerol + a fatty acid + H(+)</text>
        <dbReference type="Rhea" id="RHEA:32731"/>
        <dbReference type="ChEBI" id="CHEBI:15377"/>
        <dbReference type="ChEBI" id="CHEBI:15378"/>
        <dbReference type="ChEBI" id="CHEBI:17408"/>
        <dbReference type="ChEBI" id="CHEBI:18035"/>
        <dbReference type="ChEBI" id="CHEBI:28868"/>
    </reaction>
</comment>
<dbReference type="GO" id="GO:0072330">
    <property type="term" value="P:monocarboxylic acid biosynthetic process"/>
    <property type="evidence" value="ECO:0007669"/>
    <property type="project" value="UniProtKB-ARBA"/>
</dbReference>
<feature type="domain" description="Fungal lipase-type" evidence="4">
    <location>
        <begin position="177"/>
        <end position="321"/>
    </location>
</feature>
<dbReference type="Gene3D" id="3.40.50.1820">
    <property type="entry name" value="alpha/beta hydrolase"/>
    <property type="match status" value="1"/>
</dbReference>
<accession>A0A1V6TY73</accession>
<comment type="caution">
    <text evidence="5">The sequence shown here is derived from an EMBL/GenBank/DDBJ whole genome shotgun (WGS) entry which is preliminary data.</text>
</comment>
<dbReference type="Proteomes" id="UP000191285">
    <property type="component" value="Unassembled WGS sequence"/>
</dbReference>
<organism evidence="5 6">
    <name type="scientific">Penicillium steckii</name>
    <dbReference type="NCBI Taxonomy" id="303698"/>
    <lineage>
        <taxon>Eukaryota</taxon>
        <taxon>Fungi</taxon>
        <taxon>Dikarya</taxon>
        <taxon>Ascomycota</taxon>
        <taxon>Pezizomycotina</taxon>
        <taxon>Eurotiomycetes</taxon>
        <taxon>Eurotiomycetidae</taxon>
        <taxon>Eurotiales</taxon>
        <taxon>Aspergillaceae</taxon>
        <taxon>Penicillium</taxon>
    </lineage>
</organism>
<comment type="similarity">
    <text evidence="1">Belongs to the AB hydrolase superfamily. Lipase family. Class 3 subfamily.</text>
</comment>
<dbReference type="PANTHER" id="PTHR45856">
    <property type="entry name" value="ALPHA/BETA-HYDROLASES SUPERFAMILY PROTEIN"/>
    <property type="match status" value="1"/>
</dbReference>
<comment type="catalytic activity">
    <reaction evidence="3">
        <text>a monoacylglycerol + H2O = glycerol + a fatty acid + H(+)</text>
        <dbReference type="Rhea" id="RHEA:15245"/>
        <dbReference type="ChEBI" id="CHEBI:15377"/>
        <dbReference type="ChEBI" id="CHEBI:15378"/>
        <dbReference type="ChEBI" id="CHEBI:17408"/>
        <dbReference type="ChEBI" id="CHEBI:17754"/>
        <dbReference type="ChEBI" id="CHEBI:28868"/>
    </reaction>
</comment>
<sequence>MGRSLRRLLRLLKLARKAPQSTQSTSKASAALPSSGFAFIDNSQGASAAIAELSDALVDVFEDLNLEETKAQLESLIRCLDEKGSEYTNHRLEENQFQSWHCSEKEARLIAVAWKCADDSYSKSLDGTRKEVHHLESCTLIQDHVTLPNIIGTVKKISFTIVTTTNTSSNNLLPMLVIAVRGSASHVDCMVNANGDARDVKDFIVGSRALDLNTNSGLQAHAGFLSCASALDSIISERIEEYRMNRGGSHVMFTGHSAGGAVASLLYLRSLSNCTENSPRFSCITFGAPPTVSFSVNLHQASPSKGLCLNIINEFDPVARADKAYILTVVNFIRDIYGRPSISNESSDFESLASSTESIPSLHKGFSRSELDKKTWPISPAVFCHVGPRVVLRKRLEPQGITWIQAVEVSQAEFEKLIFWGVPVHKRARYAERVESLASGHFNGASGWES</sequence>
<dbReference type="Pfam" id="PF01764">
    <property type="entry name" value="Lipase_3"/>
    <property type="match status" value="1"/>
</dbReference>
<proteinExistence type="inferred from homology"/>
<dbReference type="PANTHER" id="PTHR45856:SF24">
    <property type="entry name" value="FUNGAL LIPASE-LIKE DOMAIN-CONTAINING PROTEIN"/>
    <property type="match status" value="1"/>
</dbReference>
<reference evidence="6" key="1">
    <citation type="journal article" date="2017" name="Nat. Microbiol.">
        <title>Global analysis of biosynthetic gene clusters reveals vast potential of secondary metabolite production in Penicillium species.</title>
        <authorList>
            <person name="Nielsen J.C."/>
            <person name="Grijseels S."/>
            <person name="Prigent S."/>
            <person name="Ji B."/>
            <person name="Dainat J."/>
            <person name="Nielsen K.F."/>
            <person name="Frisvad J.C."/>
            <person name="Workman M."/>
            <person name="Nielsen J."/>
        </authorList>
    </citation>
    <scope>NUCLEOTIDE SEQUENCE [LARGE SCALE GENOMIC DNA]</scope>
    <source>
        <strain evidence="6">IBT 24891</strain>
    </source>
</reference>
<dbReference type="SUPFAM" id="SSF53474">
    <property type="entry name" value="alpha/beta-Hydrolases"/>
    <property type="match status" value="1"/>
</dbReference>
<dbReference type="InterPro" id="IPR029058">
    <property type="entry name" value="AB_hydrolase_fold"/>
</dbReference>
<dbReference type="EMBL" id="MLKD01000001">
    <property type="protein sequence ID" value="OQE31297.1"/>
    <property type="molecule type" value="Genomic_DNA"/>
</dbReference>
<name>A0A1V6TY73_9EURO</name>
<keyword evidence="6" id="KW-1185">Reference proteome</keyword>
<dbReference type="InterPro" id="IPR002921">
    <property type="entry name" value="Fungal_lipase-type"/>
</dbReference>
<dbReference type="AlphaFoldDB" id="A0A1V6TY73"/>
<dbReference type="InterPro" id="IPR051218">
    <property type="entry name" value="Sec_MonoDiacylglyc_Lipase"/>
</dbReference>
<evidence type="ECO:0000256" key="3">
    <source>
        <dbReference type="ARBA" id="ARBA00048461"/>
    </source>
</evidence>
<dbReference type="OrthoDB" id="438440at2759"/>
<protein>
    <recommendedName>
        <fullName evidence="4">Fungal lipase-type domain-containing protein</fullName>
    </recommendedName>
</protein>
<dbReference type="GO" id="GO:0006629">
    <property type="term" value="P:lipid metabolic process"/>
    <property type="evidence" value="ECO:0007669"/>
    <property type="project" value="InterPro"/>
</dbReference>
<dbReference type="GO" id="GO:0017000">
    <property type="term" value="P:antibiotic biosynthetic process"/>
    <property type="evidence" value="ECO:0007669"/>
    <property type="project" value="UniProtKB-ARBA"/>
</dbReference>
<evidence type="ECO:0000259" key="4">
    <source>
        <dbReference type="Pfam" id="PF01764"/>
    </source>
</evidence>
<evidence type="ECO:0000256" key="2">
    <source>
        <dbReference type="ARBA" id="ARBA00047591"/>
    </source>
</evidence>